<reference evidence="1" key="1">
    <citation type="submission" date="2023-06" db="EMBL/GenBank/DDBJ databases">
        <authorList>
            <person name="Kurt Z."/>
        </authorList>
    </citation>
    <scope>NUCLEOTIDE SEQUENCE</scope>
</reference>
<accession>A0AA86Q094</accession>
<dbReference type="AlphaFoldDB" id="A0AA86Q094"/>
<comment type="caution">
    <text evidence="1">The sequence shown here is derived from an EMBL/GenBank/DDBJ whole genome shotgun (WGS) entry which is preliminary data.</text>
</comment>
<keyword evidence="3" id="KW-1185">Reference proteome</keyword>
<gene>
    <name evidence="1" type="ORF">HINF_LOCUS32110</name>
    <name evidence="2" type="ORF">HINF_LOCUS71277</name>
</gene>
<proteinExistence type="predicted"/>
<dbReference type="EMBL" id="CAXDID020000546">
    <property type="protein sequence ID" value="CAL6101619.1"/>
    <property type="molecule type" value="Genomic_DNA"/>
</dbReference>
<organism evidence="1">
    <name type="scientific">Hexamita inflata</name>
    <dbReference type="NCBI Taxonomy" id="28002"/>
    <lineage>
        <taxon>Eukaryota</taxon>
        <taxon>Metamonada</taxon>
        <taxon>Diplomonadida</taxon>
        <taxon>Hexamitidae</taxon>
        <taxon>Hexamitinae</taxon>
        <taxon>Hexamita</taxon>
    </lineage>
</organism>
<evidence type="ECO:0000313" key="2">
    <source>
        <dbReference type="EMBL" id="CAL6101619.1"/>
    </source>
</evidence>
<name>A0AA86Q094_9EUKA</name>
<dbReference type="Proteomes" id="UP001642409">
    <property type="component" value="Unassembled WGS sequence"/>
</dbReference>
<protein>
    <submittedName>
        <fullName evidence="2">Hypothetical_protein</fullName>
    </submittedName>
</protein>
<evidence type="ECO:0000313" key="1">
    <source>
        <dbReference type="EMBL" id="CAI9944465.1"/>
    </source>
</evidence>
<dbReference type="EMBL" id="CATOUU010000727">
    <property type="protein sequence ID" value="CAI9944465.1"/>
    <property type="molecule type" value="Genomic_DNA"/>
</dbReference>
<sequence length="114" mass="12984">MSMFHLNTLSLKISNKTADDAASGFRFLLFQSKCSSYFLRLFTILILVNKHLFCCFNPKNISHDCDSTRSCSEVLSVLFGDYNVCYADSPPSFIMAKCCIFPFADCFLYINNLQ</sequence>
<evidence type="ECO:0000313" key="3">
    <source>
        <dbReference type="Proteomes" id="UP001642409"/>
    </source>
</evidence>
<reference evidence="2 3" key="2">
    <citation type="submission" date="2024-07" db="EMBL/GenBank/DDBJ databases">
        <authorList>
            <person name="Akdeniz Z."/>
        </authorList>
    </citation>
    <scope>NUCLEOTIDE SEQUENCE [LARGE SCALE GENOMIC DNA]</scope>
</reference>